<evidence type="ECO:0000313" key="4">
    <source>
        <dbReference type="Proteomes" id="UP001235840"/>
    </source>
</evidence>
<dbReference type="Gene3D" id="3.10.310.30">
    <property type="match status" value="1"/>
</dbReference>
<dbReference type="Pfam" id="PF01368">
    <property type="entry name" value="DHH"/>
    <property type="match status" value="1"/>
</dbReference>
<dbReference type="PANTHER" id="PTHR47618:SF1">
    <property type="entry name" value="BIFUNCTIONAL OLIGORIBONUCLEASE AND PAP PHOSPHATASE NRNA"/>
    <property type="match status" value="1"/>
</dbReference>
<dbReference type="Proteomes" id="UP001235840">
    <property type="component" value="Unassembled WGS sequence"/>
</dbReference>
<evidence type="ECO:0000313" key="3">
    <source>
        <dbReference type="EMBL" id="MDQ0164710.1"/>
    </source>
</evidence>
<dbReference type="InterPro" id="IPR038763">
    <property type="entry name" value="DHH_sf"/>
</dbReference>
<dbReference type="GO" id="GO:0008441">
    <property type="term" value="F:3'(2'),5'-bisphosphate nucleotidase activity"/>
    <property type="evidence" value="ECO:0007669"/>
    <property type="project" value="UniProtKB-EC"/>
</dbReference>
<dbReference type="InterPro" id="IPR001667">
    <property type="entry name" value="DDH_dom"/>
</dbReference>
<accession>A0ABT9VUP6</accession>
<protein>
    <submittedName>
        <fullName evidence="3">Phosphoesterase RecJ-like protein</fullName>
        <ecNumber evidence="3">3.1.13.3</ecNumber>
        <ecNumber evidence="3">3.1.3.7</ecNumber>
    </submittedName>
</protein>
<feature type="domain" description="DDH" evidence="1">
    <location>
        <begin position="53"/>
        <end position="195"/>
    </location>
</feature>
<dbReference type="InterPro" id="IPR003156">
    <property type="entry name" value="DHHA1_dom"/>
</dbReference>
<name>A0ABT9VUP6_9BACI</name>
<sequence length="360" mass="39420">MSTVRLFIQVGLFFITKRAEIRLKERAMNNNNVEAYQHMLEKAAQFIKDNDDFLVLAHLNPDGDAIGSSLATMHLLRSLGKKVHVVNEGECPKRFSFLPGFEEIIDLSKISLNRSFSAVISVDVADEKRFGKIGSVIADDAQILNIDHHPTNTNFGVLNVIQPTAASTTEILFDLITAHFSPQLDSPTANALYTGLLTDTGGFRYANTKQSVLDMAAKLLGYGVQPDQIADYALETVTASHIELLKYALQSLSFHYEGQVAIILVSQEDMKAAGASKDDVDGISSYPRKIEGVEVGALFKEWSEGEVKVSLRSNKYVDVALLAQRNGGGGHAKASGYTFNGNLQAAKEDLLNQLKDIIQK</sequence>
<organism evidence="3 4">
    <name type="scientific">Caldalkalibacillus horti</name>
    <dbReference type="NCBI Taxonomy" id="77523"/>
    <lineage>
        <taxon>Bacteria</taxon>
        <taxon>Bacillati</taxon>
        <taxon>Bacillota</taxon>
        <taxon>Bacilli</taxon>
        <taxon>Bacillales</taxon>
        <taxon>Bacillaceae</taxon>
        <taxon>Caldalkalibacillus</taxon>
    </lineage>
</organism>
<dbReference type="EC" id="3.1.3.7" evidence="3"/>
<comment type="caution">
    <text evidence="3">The sequence shown here is derived from an EMBL/GenBank/DDBJ whole genome shotgun (WGS) entry which is preliminary data.</text>
</comment>
<dbReference type="Gene3D" id="3.90.1640.10">
    <property type="entry name" value="inorganic pyrophosphatase (n-terminal core)"/>
    <property type="match status" value="1"/>
</dbReference>
<dbReference type="InterPro" id="IPR051319">
    <property type="entry name" value="Oligoribo/pAp-PDE_c-di-AMP_PDE"/>
</dbReference>
<dbReference type="SUPFAM" id="SSF64182">
    <property type="entry name" value="DHH phosphoesterases"/>
    <property type="match status" value="1"/>
</dbReference>
<dbReference type="EC" id="3.1.13.3" evidence="3"/>
<feature type="domain" description="DHHA1" evidence="2">
    <location>
        <begin position="272"/>
        <end position="359"/>
    </location>
</feature>
<evidence type="ECO:0000259" key="1">
    <source>
        <dbReference type="Pfam" id="PF01368"/>
    </source>
</evidence>
<gene>
    <name evidence="3" type="ORF">J2S11_000610</name>
</gene>
<dbReference type="Pfam" id="PF02272">
    <property type="entry name" value="DHHA1"/>
    <property type="match status" value="1"/>
</dbReference>
<keyword evidence="4" id="KW-1185">Reference proteome</keyword>
<dbReference type="PANTHER" id="PTHR47618">
    <property type="entry name" value="BIFUNCTIONAL OLIGORIBONUCLEASE AND PAP PHOSPHATASE NRNA"/>
    <property type="match status" value="1"/>
</dbReference>
<dbReference type="EMBL" id="JAUSTY010000002">
    <property type="protein sequence ID" value="MDQ0164710.1"/>
    <property type="molecule type" value="Genomic_DNA"/>
</dbReference>
<proteinExistence type="predicted"/>
<keyword evidence="3" id="KW-0378">Hydrolase</keyword>
<reference evidence="3 4" key="1">
    <citation type="submission" date="2023-07" db="EMBL/GenBank/DDBJ databases">
        <title>Genomic Encyclopedia of Type Strains, Phase IV (KMG-IV): sequencing the most valuable type-strain genomes for metagenomic binning, comparative biology and taxonomic classification.</title>
        <authorList>
            <person name="Goeker M."/>
        </authorList>
    </citation>
    <scope>NUCLEOTIDE SEQUENCE [LARGE SCALE GENOMIC DNA]</scope>
    <source>
        <strain evidence="3 4">DSM 12751</strain>
    </source>
</reference>
<dbReference type="RefSeq" id="WP_343834612.1">
    <property type="nucleotide sequence ID" value="NZ_BAAADK010000018.1"/>
</dbReference>
<evidence type="ECO:0000259" key="2">
    <source>
        <dbReference type="Pfam" id="PF02272"/>
    </source>
</evidence>